<organism evidence="2 3">
    <name type="scientific">Prorocentrum cordatum</name>
    <dbReference type="NCBI Taxonomy" id="2364126"/>
    <lineage>
        <taxon>Eukaryota</taxon>
        <taxon>Sar</taxon>
        <taxon>Alveolata</taxon>
        <taxon>Dinophyceae</taxon>
        <taxon>Prorocentrales</taxon>
        <taxon>Prorocentraceae</taxon>
        <taxon>Prorocentrum</taxon>
    </lineage>
</organism>
<evidence type="ECO:0000313" key="3">
    <source>
        <dbReference type="Proteomes" id="UP001189429"/>
    </source>
</evidence>
<dbReference type="EMBL" id="CAUYUJ010009394">
    <property type="protein sequence ID" value="CAK0826658.1"/>
    <property type="molecule type" value="Genomic_DNA"/>
</dbReference>
<reference evidence="2" key="1">
    <citation type="submission" date="2023-10" db="EMBL/GenBank/DDBJ databases">
        <authorList>
            <person name="Chen Y."/>
            <person name="Shah S."/>
            <person name="Dougan E. K."/>
            <person name="Thang M."/>
            <person name="Chan C."/>
        </authorList>
    </citation>
    <scope>NUCLEOTIDE SEQUENCE [LARGE SCALE GENOMIC DNA]</scope>
</reference>
<evidence type="ECO:0000256" key="1">
    <source>
        <dbReference type="SAM" id="MobiDB-lite"/>
    </source>
</evidence>
<evidence type="ECO:0000313" key="2">
    <source>
        <dbReference type="EMBL" id="CAK0826658.1"/>
    </source>
</evidence>
<name>A0ABN9S6I3_9DINO</name>
<feature type="region of interest" description="Disordered" evidence="1">
    <location>
        <begin position="572"/>
        <end position="612"/>
    </location>
</feature>
<dbReference type="Proteomes" id="UP001189429">
    <property type="component" value="Unassembled WGS sequence"/>
</dbReference>
<proteinExistence type="predicted"/>
<feature type="compositionally biased region" description="Low complexity" evidence="1">
    <location>
        <begin position="572"/>
        <end position="587"/>
    </location>
</feature>
<keyword evidence="3" id="KW-1185">Reference proteome</keyword>
<protein>
    <submittedName>
        <fullName evidence="2">Uncharacterized protein</fullName>
    </submittedName>
</protein>
<comment type="caution">
    <text evidence="2">The sequence shown here is derived from an EMBL/GenBank/DDBJ whole genome shotgun (WGS) entry which is preliminary data.</text>
</comment>
<accession>A0ABN9S6I3</accession>
<gene>
    <name evidence="2" type="ORF">PCOR1329_LOCUS26418</name>
</gene>
<sequence>PRTYRLKLTRYSPRVLDEGFHCQLRFFGATSYAIMPKAFPMEAANPPACGTKSFGVSMEHAGHTNDVMVAAWNKAKSLPTFEVLAKPEVVGDVDRAGTATFWDLPIKQWSFSARRPIKGFIDLITSQEDLSGVDWDAVKEAMAEGRYNAMPPPLGISDAGQNDAPCVMSMHVSKSLPDGHYLVVKVFTFLGGGEPMAAVRDKLVEGEPCVLDYRPDTFNTVRTLQVILEDMGGLLFRDWDPPKPKVAASEGVDSGEVADKKAALDRAWDYVQAEAPRGNFDGQRLLWVEHQFVDPDSPLYNMKREFVNSLLKCIADRDHFAVKEEYYPLLKPDIRDGYQPMTNKILQTLSGNTLLTIGEAGFGKTPYMYILAMAMVRYNAAVRVSAEIDFFRGEVGELWAPCIFDDGDLADQFGGGNEYNASAEPSAEEWAFASTSPDAAKRTTAFLLAMIRPAFPKGMSESNLGAMLKRCIVGLNTQVSFFYRPAGKDSAVEKLPLMASYIKPEASKILMQYLKHKKCRDKEEHDRLLAFEKREMLQLMAESRAAAVAGDSGGGAAAAVAASSGPASAAAPRAADTASAEEAAPAERPYEDEEDAFGFGGGMSQHEPTPPRQLTAARGALVKGVIASEVGGGAASAAQPSALGCHGALSEEDSREQVAIFHGLAKAHHGAHVDLLTPPRKSRKTVLACGGPLSPVDLQEQQAIFASIVAEADGETLTVDDGDLDVEAEMEAMLDADETARADGSARKPAGQTE</sequence>
<feature type="non-terminal residue" evidence="2">
    <location>
        <position position="1"/>
    </location>
</feature>